<dbReference type="InterPro" id="IPR027417">
    <property type="entry name" value="P-loop_NTPase"/>
</dbReference>
<evidence type="ECO:0008006" key="3">
    <source>
        <dbReference type="Google" id="ProtNLM"/>
    </source>
</evidence>
<evidence type="ECO:0000313" key="1">
    <source>
        <dbReference type="EMBL" id="CAH0476551.1"/>
    </source>
</evidence>
<reference evidence="1" key="1">
    <citation type="submission" date="2021-11" db="EMBL/GenBank/DDBJ databases">
        <authorList>
            <person name="Islam A."/>
            <person name="Islam S."/>
            <person name="Flora M.S."/>
            <person name="Rahman M."/>
            <person name="Ziaur R.M."/>
            <person name="Epstein J.H."/>
            <person name="Hassan M."/>
            <person name="Klassen M."/>
            <person name="Woodard K."/>
            <person name="Webb A."/>
            <person name="Webby R.J."/>
            <person name="El Zowalaty M.E."/>
        </authorList>
    </citation>
    <scope>NUCLEOTIDE SEQUENCE</scope>
    <source>
        <strain evidence="1">Pbs3</strain>
    </source>
</reference>
<proteinExistence type="predicted"/>
<dbReference type="Proteomes" id="UP001160483">
    <property type="component" value="Unassembled WGS sequence"/>
</dbReference>
<name>A0AAU9KY54_9STRA</name>
<sequence length="309" mass="34176">MGDKVCDQPLWPFPGTSVAMNCRDPQCARFATFLCAHKLHAKGYCGKCAGEYQQRLRGPPSRYASTHIYDGSISQVNASLRSLDKIDWGEIIFQGKSFDEFKARERGCLTLRLLQYLDEPGNAMLAQNPSVGNAVAIIDCQTFVPDFIPVLKASKNSARCRCHSKKVLSLMCDRVSKVSDDYNSSYEDTGLISSTGVSIKCLIQEVIRSSLLEPIIDIRRDEALRGRLKYSLLQLMDSVTLDPGQLKSFAGALMFPVHCAQGPPGTGKSYLGVVVVRALLVIRELWKLKNSNNGDPPILGAFVQKPRDR</sequence>
<dbReference type="SUPFAM" id="SSF52540">
    <property type="entry name" value="P-loop containing nucleoside triphosphate hydrolases"/>
    <property type="match status" value="1"/>
</dbReference>
<evidence type="ECO:0000313" key="2">
    <source>
        <dbReference type="Proteomes" id="UP001160483"/>
    </source>
</evidence>
<gene>
    <name evidence="1" type="ORF">PBS003_LOCUS3326</name>
</gene>
<dbReference type="AlphaFoldDB" id="A0AAU9KY54"/>
<protein>
    <recommendedName>
        <fullName evidence="3">DNA2/NAM7 helicase helicase domain-containing protein</fullName>
    </recommendedName>
</protein>
<organism evidence="1 2">
    <name type="scientific">Peronospora belbahrii</name>
    <dbReference type="NCBI Taxonomy" id="622444"/>
    <lineage>
        <taxon>Eukaryota</taxon>
        <taxon>Sar</taxon>
        <taxon>Stramenopiles</taxon>
        <taxon>Oomycota</taxon>
        <taxon>Peronosporomycetes</taxon>
        <taxon>Peronosporales</taxon>
        <taxon>Peronosporaceae</taxon>
        <taxon>Peronospora</taxon>
    </lineage>
</organism>
<accession>A0AAU9KY54</accession>
<comment type="caution">
    <text evidence="1">The sequence shown here is derived from an EMBL/GenBank/DDBJ whole genome shotgun (WGS) entry which is preliminary data.</text>
</comment>
<dbReference type="Gene3D" id="3.40.50.300">
    <property type="entry name" value="P-loop containing nucleotide triphosphate hydrolases"/>
    <property type="match status" value="1"/>
</dbReference>
<dbReference type="EMBL" id="CAKKTJ010000157">
    <property type="protein sequence ID" value="CAH0476551.1"/>
    <property type="molecule type" value="Genomic_DNA"/>
</dbReference>